<dbReference type="GO" id="GO:0005524">
    <property type="term" value="F:ATP binding"/>
    <property type="evidence" value="ECO:0007669"/>
    <property type="project" value="UniProtKB-KW"/>
</dbReference>
<keyword evidence="10" id="KW-0175">Coiled coil</keyword>
<protein>
    <recommendedName>
        <fullName evidence="3 9">DNA repair protein RecN</fullName>
    </recommendedName>
    <alternativeName>
        <fullName evidence="8 9">Recombination protein N</fullName>
    </alternativeName>
</protein>
<feature type="coiled-coil region" evidence="10">
    <location>
        <begin position="161"/>
        <end position="188"/>
    </location>
</feature>
<dbReference type="GO" id="GO:0043590">
    <property type="term" value="C:bacterial nucleoid"/>
    <property type="evidence" value="ECO:0007669"/>
    <property type="project" value="TreeGrafter"/>
</dbReference>
<dbReference type="RefSeq" id="WP_111569521.1">
    <property type="nucleotide sequence ID" value="NZ_PIPK01000007.1"/>
</dbReference>
<keyword evidence="15" id="KW-1185">Reference proteome</keyword>
<accession>A0A327WUX8</accession>
<dbReference type="InterPro" id="IPR027417">
    <property type="entry name" value="P-loop_NTPase"/>
</dbReference>
<evidence type="ECO:0000313" key="13">
    <source>
        <dbReference type="EMBL" id="RUO24199.1"/>
    </source>
</evidence>
<evidence type="ECO:0000256" key="5">
    <source>
        <dbReference type="ARBA" id="ARBA00022763"/>
    </source>
</evidence>
<evidence type="ECO:0000256" key="1">
    <source>
        <dbReference type="ARBA" id="ARBA00003618"/>
    </source>
</evidence>
<keyword evidence="4" id="KW-0547">Nucleotide-binding</keyword>
<evidence type="ECO:0000256" key="7">
    <source>
        <dbReference type="ARBA" id="ARBA00023204"/>
    </source>
</evidence>
<dbReference type="SUPFAM" id="SSF52540">
    <property type="entry name" value="P-loop containing nucleoside triphosphate hydrolases"/>
    <property type="match status" value="1"/>
</dbReference>
<dbReference type="EMBL" id="QLMD01000007">
    <property type="protein sequence ID" value="RAJ96861.1"/>
    <property type="molecule type" value="Genomic_DNA"/>
</dbReference>
<dbReference type="CDD" id="cd03241">
    <property type="entry name" value="ABC_RecN"/>
    <property type="match status" value="2"/>
</dbReference>
<sequence length="555" mass="61212">MLTQLQVRHFAIVENIHIDLKKGMTAITGETGAGKSIALDALGLCLGTRAEASMVRPGADKAEIIAVFDIRSNQTAKEWLLAQELDSEDNSECILRRTLSKEGRSKAYINGVPSPLNLLKDIGASLVNIHGQHEHQLLSQPEQQLRLVDQYADQKLVLQQVADAWRDLQQLKRQKKQLDQDLEQLKSRQQLIRYQVTELQEFNLLPGEFESIEEEHQRQANASTLQDEAAFGINCLYDGEHNNAYSLVQAVIERLSQQVSLDPRLQPCIDLLSEASVQVEEAVRELRQYQDGVEVDGDTLAQLEQRMTQALQLAKKHHITPAELPNLRATLEQELAQIDSSNEQAENIDSLVAAARESYLAAATELSQHRQHAAEELSAAIAQSMQQLNMPAARFEVDIQADKKYASSLGIDAVQFKVSANPGQPLQALQKVASGGELSRISLAIQVITANRASTPTLMFDEVDVGISGPTASTVGRLLRELGERTQVICVTHLPQVAAKAHQQLRVEKQHFADSTKTTMTPVQGDERVVELARLLGGDQVTDKALANAQDLLAS</sequence>
<dbReference type="PANTHER" id="PTHR11059:SF0">
    <property type="entry name" value="DNA REPAIR PROTEIN RECN"/>
    <property type="match status" value="1"/>
</dbReference>
<comment type="function">
    <text evidence="1 9">May be involved in recombinational repair of damaged DNA.</text>
</comment>
<dbReference type="Proteomes" id="UP000249203">
    <property type="component" value="Unassembled WGS sequence"/>
</dbReference>
<evidence type="ECO:0000256" key="4">
    <source>
        <dbReference type="ARBA" id="ARBA00022741"/>
    </source>
</evidence>
<reference evidence="13 15" key="1">
    <citation type="journal article" date="2018" name="Front. Microbiol.">
        <title>Genome-Based Analysis Reveals the Taxonomy and Diversity of the Family Idiomarinaceae.</title>
        <authorList>
            <person name="Liu Y."/>
            <person name="Lai Q."/>
            <person name="Shao Z."/>
        </authorList>
    </citation>
    <scope>NUCLEOTIDE SEQUENCE [LARGE SCALE GENOMIC DNA]</scope>
    <source>
        <strain evidence="13 15">CF12-14</strain>
    </source>
</reference>
<dbReference type="Pfam" id="PF02463">
    <property type="entry name" value="SMC_N"/>
    <property type="match status" value="1"/>
</dbReference>
<comment type="similarity">
    <text evidence="2 9">Belongs to the RecN family.</text>
</comment>
<dbReference type="GO" id="GO:0006310">
    <property type="term" value="P:DNA recombination"/>
    <property type="evidence" value="ECO:0007669"/>
    <property type="project" value="InterPro"/>
</dbReference>
<dbReference type="NCBIfam" id="TIGR00634">
    <property type="entry name" value="recN"/>
    <property type="match status" value="1"/>
</dbReference>
<dbReference type="Gene3D" id="3.40.50.300">
    <property type="entry name" value="P-loop containing nucleotide triphosphate hydrolases"/>
    <property type="match status" value="2"/>
</dbReference>
<dbReference type="PIRSF" id="PIRSF003128">
    <property type="entry name" value="RecN"/>
    <property type="match status" value="1"/>
</dbReference>
<evidence type="ECO:0000256" key="3">
    <source>
        <dbReference type="ARBA" id="ARBA00021315"/>
    </source>
</evidence>
<keyword evidence="6" id="KW-0067">ATP-binding</keyword>
<proteinExistence type="inferred from homology"/>
<evidence type="ECO:0000259" key="11">
    <source>
        <dbReference type="Pfam" id="PF02463"/>
    </source>
</evidence>
<evidence type="ECO:0000256" key="2">
    <source>
        <dbReference type="ARBA" id="ARBA00009441"/>
    </source>
</evidence>
<dbReference type="FunFam" id="3.40.50.300:FF:000356">
    <property type="entry name" value="DNA repair protein RecN"/>
    <property type="match status" value="1"/>
</dbReference>
<evidence type="ECO:0000313" key="14">
    <source>
        <dbReference type="Proteomes" id="UP000249203"/>
    </source>
</evidence>
<feature type="domain" description="RecF/RecN/SMC N-terminal" evidence="11">
    <location>
        <begin position="1"/>
        <end position="511"/>
    </location>
</feature>
<dbReference type="InterPro" id="IPR003395">
    <property type="entry name" value="RecF/RecN/SMC_N"/>
</dbReference>
<dbReference type="FunFam" id="3.40.50.300:FF:000319">
    <property type="entry name" value="DNA repair protein RecN"/>
    <property type="match status" value="1"/>
</dbReference>
<dbReference type="EMBL" id="PIPK01000007">
    <property type="protein sequence ID" value="RUO24199.1"/>
    <property type="molecule type" value="Genomic_DNA"/>
</dbReference>
<name>A0A327WUX8_9GAMM</name>
<dbReference type="GO" id="GO:0006281">
    <property type="term" value="P:DNA repair"/>
    <property type="evidence" value="ECO:0007669"/>
    <property type="project" value="UniProtKB-KW"/>
</dbReference>
<dbReference type="GO" id="GO:0009432">
    <property type="term" value="P:SOS response"/>
    <property type="evidence" value="ECO:0007669"/>
    <property type="project" value="TreeGrafter"/>
</dbReference>
<dbReference type="Proteomes" id="UP000287865">
    <property type="component" value="Unassembled WGS sequence"/>
</dbReference>
<dbReference type="AlphaFoldDB" id="A0A327WUX8"/>
<reference evidence="12 14" key="2">
    <citation type="submission" date="2018-06" db="EMBL/GenBank/DDBJ databases">
        <title>Genomic Encyclopedia of Type Strains, Phase III (KMG-III): the genomes of soil and plant-associated and newly described type strains.</title>
        <authorList>
            <person name="Whitman W."/>
        </authorList>
    </citation>
    <scope>NUCLEOTIDE SEQUENCE [LARGE SCALE GENOMIC DNA]</scope>
    <source>
        <strain evidence="12 14">CGMCC 1.15366</strain>
    </source>
</reference>
<organism evidence="12 14">
    <name type="scientific">Aliidiomarina maris</name>
    <dbReference type="NCBI Taxonomy" id="531312"/>
    <lineage>
        <taxon>Bacteria</taxon>
        <taxon>Pseudomonadati</taxon>
        <taxon>Pseudomonadota</taxon>
        <taxon>Gammaproteobacteria</taxon>
        <taxon>Alteromonadales</taxon>
        <taxon>Idiomarinaceae</taxon>
        <taxon>Aliidiomarina</taxon>
    </lineage>
</organism>
<keyword evidence="7 9" id="KW-0234">DNA repair</keyword>
<dbReference type="OrthoDB" id="9806954at2"/>
<dbReference type="InterPro" id="IPR004604">
    <property type="entry name" value="DNA_recomb/repair_RecN"/>
</dbReference>
<gene>
    <name evidence="12" type="ORF">B0I24_10771</name>
    <name evidence="13" type="ORF">CWE07_08925</name>
</gene>
<keyword evidence="5 9" id="KW-0227">DNA damage</keyword>
<comment type="caution">
    <text evidence="12">The sequence shown here is derived from an EMBL/GenBank/DDBJ whole genome shotgun (WGS) entry which is preliminary data.</text>
</comment>
<evidence type="ECO:0000256" key="9">
    <source>
        <dbReference type="PIRNR" id="PIRNR003128"/>
    </source>
</evidence>
<evidence type="ECO:0000256" key="6">
    <source>
        <dbReference type="ARBA" id="ARBA00022840"/>
    </source>
</evidence>
<evidence type="ECO:0000256" key="10">
    <source>
        <dbReference type="SAM" id="Coils"/>
    </source>
</evidence>
<evidence type="ECO:0000256" key="8">
    <source>
        <dbReference type="ARBA" id="ARBA00033408"/>
    </source>
</evidence>
<evidence type="ECO:0000313" key="12">
    <source>
        <dbReference type="EMBL" id="RAJ96861.1"/>
    </source>
</evidence>
<dbReference type="NCBIfam" id="NF008121">
    <property type="entry name" value="PRK10869.1"/>
    <property type="match status" value="1"/>
</dbReference>
<evidence type="ECO:0000313" key="15">
    <source>
        <dbReference type="Proteomes" id="UP000287865"/>
    </source>
</evidence>
<dbReference type="PANTHER" id="PTHR11059">
    <property type="entry name" value="DNA REPAIR PROTEIN RECN"/>
    <property type="match status" value="1"/>
</dbReference>